<protein>
    <recommendedName>
        <fullName evidence="3">Alpha/beta hydrolase</fullName>
    </recommendedName>
</protein>
<dbReference type="EMBL" id="JBHTNZ010000004">
    <property type="protein sequence ID" value="MFD1460718.1"/>
    <property type="molecule type" value="Genomic_DNA"/>
</dbReference>
<keyword evidence="2" id="KW-1185">Reference proteome</keyword>
<organism evidence="1 2">
    <name type="scientific">Paenibacillus farraposensis</name>
    <dbReference type="NCBI Taxonomy" id="2807095"/>
    <lineage>
        <taxon>Bacteria</taxon>
        <taxon>Bacillati</taxon>
        <taxon>Bacillota</taxon>
        <taxon>Bacilli</taxon>
        <taxon>Bacillales</taxon>
        <taxon>Paenibacillaceae</taxon>
        <taxon>Paenibacillus</taxon>
    </lineage>
</organism>
<dbReference type="RefSeq" id="WP_229523642.1">
    <property type="nucleotide sequence ID" value="NZ_JAFFQR010000029.1"/>
</dbReference>
<evidence type="ECO:0000313" key="1">
    <source>
        <dbReference type="EMBL" id="MFD1460718.1"/>
    </source>
</evidence>
<gene>
    <name evidence="1" type="ORF">ACFQ5D_04510</name>
</gene>
<name>A0ABW4D9Q1_9BACL</name>
<evidence type="ECO:0000313" key="2">
    <source>
        <dbReference type="Proteomes" id="UP001597340"/>
    </source>
</evidence>
<sequence>MGPARYKKPPDTGGFPENNPVVFMHGCEFSPWLSMMFCRLAKVLAYHGSKVAVHDESLMYTYVGYQAAFRAIF</sequence>
<proteinExistence type="predicted"/>
<dbReference type="Proteomes" id="UP001597340">
    <property type="component" value="Unassembled WGS sequence"/>
</dbReference>
<reference evidence="2" key="1">
    <citation type="journal article" date="2019" name="Int. J. Syst. Evol. Microbiol.">
        <title>The Global Catalogue of Microorganisms (GCM) 10K type strain sequencing project: providing services to taxonomists for standard genome sequencing and annotation.</title>
        <authorList>
            <consortium name="The Broad Institute Genomics Platform"/>
            <consortium name="The Broad Institute Genome Sequencing Center for Infectious Disease"/>
            <person name="Wu L."/>
            <person name="Ma J."/>
        </authorList>
    </citation>
    <scope>NUCLEOTIDE SEQUENCE [LARGE SCALE GENOMIC DNA]</scope>
    <source>
        <strain evidence="2">CCM 9147</strain>
    </source>
</reference>
<evidence type="ECO:0008006" key="3">
    <source>
        <dbReference type="Google" id="ProtNLM"/>
    </source>
</evidence>
<accession>A0ABW4D9Q1</accession>
<comment type="caution">
    <text evidence="1">The sequence shown here is derived from an EMBL/GenBank/DDBJ whole genome shotgun (WGS) entry which is preliminary data.</text>
</comment>